<feature type="domain" description="Ephrin RBD" evidence="8">
    <location>
        <begin position="49"/>
        <end position="185"/>
    </location>
</feature>
<dbReference type="PRINTS" id="PR01347">
    <property type="entry name" value="EPHRIN"/>
</dbReference>
<comment type="caution">
    <text evidence="9">The sequence shown here is derived from an EMBL/GenBank/DDBJ whole genome shotgun (WGS) entry which is preliminary data.</text>
</comment>
<dbReference type="InterPro" id="IPR031328">
    <property type="entry name" value="Ephrin"/>
</dbReference>
<keyword evidence="10" id="KW-1185">Reference proteome</keyword>
<dbReference type="PANTHER" id="PTHR11304">
    <property type="entry name" value="EPHRIN"/>
    <property type="match status" value="1"/>
</dbReference>
<keyword evidence="4" id="KW-1015">Disulfide bond</keyword>
<keyword evidence="3 7" id="KW-0472">Membrane</keyword>
<proteinExistence type="inferred from homology"/>
<evidence type="ECO:0000256" key="6">
    <source>
        <dbReference type="PROSITE-ProRule" id="PRU00884"/>
    </source>
</evidence>
<sequence length="269" mass="30519">MARSSDTRTNACCSQLELPISSLDSLRLSVMYRVMLLACAVTVVVSSCAERHVIYWNSQMTPQLLSTVKCTFPVRIGEFMDILCPQKSLMGILYDAREPEIFDLYNVTEEDFNNCNHKGKKDFIFACERPEQENKLTIKFQLVSPSPFGFKFQYCKDYYFVASPRVKDLKPGCHENVSTRLHISVACEPERGNRSKMTISGTKSDTQNDKSPMILNIVQPSKQLGAAELPDKLQTDKGNGNKNQSNRYHAKWPLRIVLLLIGLSMSLFQ</sequence>
<evidence type="ECO:0000256" key="2">
    <source>
        <dbReference type="ARBA" id="ARBA00022729"/>
    </source>
</evidence>
<evidence type="ECO:0000313" key="10">
    <source>
        <dbReference type="Proteomes" id="UP001642483"/>
    </source>
</evidence>
<accession>A0ABP0GUS3</accession>
<dbReference type="PANTHER" id="PTHR11304:SF29">
    <property type="entry name" value="EPHRIN"/>
    <property type="match status" value="1"/>
</dbReference>
<gene>
    <name evidence="9" type="ORF">CVLEPA_LOCUS28758</name>
</gene>
<dbReference type="SUPFAM" id="SSF49503">
    <property type="entry name" value="Cupredoxins"/>
    <property type="match status" value="1"/>
</dbReference>
<comment type="subcellular location">
    <subcellularLocation>
        <location evidence="1">Membrane</location>
    </subcellularLocation>
</comment>
<evidence type="ECO:0000313" key="9">
    <source>
        <dbReference type="EMBL" id="CAK8695486.1"/>
    </source>
</evidence>
<comment type="caution">
    <text evidence="6">Lacks conserved residue(s) required for the propagation of feature annotation.</text>
</comment>
<evidence type="ECO:0000256" key="1">
    <source>
        <dbReference type="ARBA" id="ARBA00004370"/>
    </source>
</evidence>
<dbReference type="Gene3D" id="2.60.40.420">
    <property type="entry name" value="Cupredoxins - blue copper proteins"/>
    <property type="match status" value="1"/>
</dbReference>
<reference evidence="9 10" key="1">
    <citation type="submission" date="2024-02" db="EMBL/GenBank/DDBJ databases">
        <authorList>
            <person name="Daric V."/>
            <person name="Darras S."/>
        </authorList>
    </citation>
    <scope>NUCLEOTIDE SEQUENCE [LARGE SCALE GENOMIC DNA]</scope>
</reference>
<evidence type="ECO:0000256" key="7">
    <source>
        <dbReference type="RuleBase" id="RU004375"/>
    </source>
</evidence>
<dbReference type="Pfam" id="PF00812">
    <property type="entry name" value="Ephrin"/>
    <property type="match status" value="1"/>
</dbReference>
<dbReference type="EMBL" id="CAWYQH010000152">
    <property type="protein sequence ID" value="CAK8695486.1"/>
    <property type="molecule type" value="Genomic_DNA"/>
</dbReference>
<keyword evidence="2" id="KW-0732">Signal</keyword>
<evidence type="ECO:0000256" key="3">
    <source>
        <dbReference type="ARBA" id="ARBA00023136"/>
    </source>
</evidence>
<dbReference type="Proteomes" id="UP001642483">
    <property type="component" value="Unassembled WGS sequence"/>
</dbReference>
<keyword evidence="5" id="KW-0325">Glycoprotein</keyword>
<dbReference type="InterPro" id="IPR001799">
    <property type="entry name" value="Ephrin_RBD"/>
</dbReference>
<evidence type="ECO:0000259" key="8">
    <source>
        <dbReference type="PROSITE" id="PS51551"/>
    </source>
</evidence>
<dbReference type="InterPro" id="IPR008972">
    <property type="entry name" value="Cupredoxin"/>
</dbReference>
<evidence type="ECO:0000256" key="4">
    <source>
        <dbReference type="ARBA" id="ARBA00023157"/>
    </source>
</evidence>
<dbReference type="PROSITE" id="PS51551">
    <property type="entry name" value="EPHRIN_RBD_2"/>
    <property type="match status" value="1"/>
</dbReference>
<protein>
    <recommendedName>
        <fullName evidence="8">Ephrin RBD domain-containing protein</fullName>
    </recommendedName>
</protein>
<name>A0ABP0GUS3_CLALP</name>
<organism evidence="9 10">
    <name type="scientific">Clavelina lepadiformis</name>
    <name type="common">Light-bulb sea squirt</name>
    <name type="synonym">Ascidia lepadiformis</name>
    <dbReference type="NCBI Taxonomy" id="159417"/>
    <lineage>
        <taxon>Eukaryota</taxon>
        <taxon>Metazoa</taxon>
        <taxon>Chordata</taxon>
        <taxon>Tunicata</taxon>
        <taxon>Ascidiacea</taxon>
        <taxon>Aplousobranchia</taxon>
        <taxon>Clavelinidae</taxon>
        <taxon>Clavelina</taxon>
    </lineage>
</organism>
<comment type="similarity">
    <text evidence="6 7">Belongs to the ephrin family.</text>
</comment>
<evidence type="ECO:0000256" key="5">
    <source>
        <dbReference type="ARBA" id="ARBA00023180"/>
    </source>
</evidence>